<proteinExistence type="predicted"/>
<evidence type="ECO:0000313" key="2">
    <source>
        <dbReference type="Proteomes" id="UP000283482"/>
    </source>
</evidence>
<comment type="caution">
    <text evidence="1">The sequence shown here is derived from an EMBL/GenBank/DDBJ whole genome shotgun (WGS) entry which is preliminary data.</text>
</comment>
<dbReference type="Gene3D" id="3.80.10.10">
    <property type="entry name" value="Ribonuclease Inhibitor"/>
    <property type="match status" value="1"/>
</dbReference>
<dbReference type="SUPFAM" id="SSF52058">
    <property type="entry name" value="L domain-like"/>
    <property type="match status" value="1"/>
</dbReference>
<name>A0A413V6Y9_BACSE</name>
<dbReference type="RefSeq" id="WP_117907002.1">
    <property type="nucleotide sequence ID" value="NZ_AP031449.1"/>
</dbReference>
<dbReference type="Proteomes" id="UP000283482">
    <property type="component" value="Unassembled WGS sequence"/>
</dbReference>
<reference evidence="1 2" key="1">
    <citation type="submission" date="2018-08" db="EMBL/GenBank/DDBJ databases">
        <title>A genome reference for cultivated species of the human gut microbiota.</title>
        <authorList>
            <person name="Zou Y."/>
            <person name="Xue W."/>
            <person name="Luo G."/>
        </authorList>
    </citation>
    <scope>NUCLEOTIDE SEQUENCE [LARGE SCALE GENOMIC DNA]</scope>
    <source>
        <strain evidence="1 2">AM40-34</strain>
    </source>
</reference>
<dbReference type="CDD" id="cd14948">
    <property type="entry name" value="BACON"/>
    <property type="match status" value="1"/>
</dbReference>
<evidence type="ECO:0008006" key="3">
    <source>
        <dbReference type="Google" id="ProtNLM"/>
    </source>
</evidence>
<dbReference type="InterPro" id="IPR013783">
    <property type="entry name" value="Ig-like_fold"/>
</dbReference>
<evidence type="ECO:0000313" key="1">
    <source>
        <dbReference type="EMBL" id="RHB29368.1"/>
    </source>
</evidence>
<dbReference type="Gene3D" id="2.60.40.10">
    <property type="entry name" value="Immunoglobulins"/>
    <property type="match status" value="1"/>
</dbReference>
<dbReference type="AlphaFoldDB" id="A0A413V6Y9"/>
<accession>A0A413V6Y9</accession>
<dbReference type="InterPro" id="IPR024361">
    <property type="entry name" value="BACON"/>
</dbReference>
<dbReference type="InterPro" id="IPR032675">
    <property type="entry name" value="LRR_dom_sf"/>
</dbReference>
<gene>
    <name evidence="1" type="ORF">DW889_08085</name>
</gene>
<sequence length="657" mass="73688">MKYVYKIIPGVILFMGLAGACKDDDSTSIPGGIAVDKEEITIGPEGGTEQIAVTSYSNWVAGASKPWIFVSPANGSSSAECQLAIDSTLENTARTSQIRFALEGQEAKLITVTQFGFGKQIIVKEPDVKIESSAAYDKRLFEAVISSNVNFLIDKENIEYSFAEAETMTDEDKVEFEADKTGWITTPKDTELKLNLDRKARPRTVKAKFRWEMNTTPYTRIAKIRFVPQNPGEDQLVDDNGNPIEAFILTVTQKAAPKIEDNRSGDSLAIITINEKIQSMISFDTSENMQNWDYVTLWEATDKDIPEGAVGRVRSVKFSLFNLQEGEILPKEVRYLKYLESFEIQSNSNNQTRIVSLGEEICELKYLKSLTVFAYGMEKLPDNFIKLGGKVDKSYRGLEKLDLSGNNFPSLAAITEVVNEENFPELYAFNLTGCRRSDSYSDLSQGSSYNGRPLGLHIDITSGAEKEAFLKLLTWDKLRSLRLSYNFIEGQLPTDDEVDTALQKAGKPTRYQDDDFSNNKDDYKDKLVGDTCIWLKTGDNTVVFTETGGNALSVTGKDVPRVLPKARSFSINLNFLTGPLPKWILFHPYFAEWGPEILLFNQQENGKNSAGAKVGFNNIDAIKFNFEYYYGKEKSVDAKVNGVAYPWYYQRYVSTSN</sequence>
<organism evidence="1 2">
    <name type="scientific">Bacteroides stercoris</name>
    <dbReference type="NCBI Taxonomy" id="46506"/>
    <lineage>
        <taxon>Bacteria</taxon>
        <taxon>Pseudomonadati</taxon>
        <taxon>Bacteroidota</taxon>
        <taxon>Bacteroidia</taxon>
        <taxon>Bacteroidales</taxon>
        <taxon>Bacteroidaceae</taxon>
        <taxon>Bacteroides</taxon>
    </lineage>
</organism>
<dbReference type="EMBL" id="QSGN01000016">
    <property type="protein sequence ID" value="RHB29368.1"/>
    <property type="molecule type" value="Genomic_DNA"/>
</dbReference>
<dbReference type="PROSITE" id="PS51257">
    <property type="entry name" value="PROKAR_LIPOPROTEIN"/>
    <property type="match status" value="1"/>
</dbReference>
<protein>
    <recommendedName>
        <fullName evidence="3">BACON domain-containing protein</fullName>
    </recommendedName>
</protein>